<organism evidence="1 2">
    <name type="scientific">Adiantum capillus-veneris</name>
    <name type="common">Maidenhair fern</name>
    <dbReference type="NCBI Taxonomy" id="13818"/>
    <lineage>
        <taxon>Eukaryota</taxon>
        <taxon>Viridiplantae</taxon>
        <taxon>Streptophyta</taxon>
        <taxon>Embryophyta</taxon>
        <taxon>Tracheophyta</taxon>
        <taxon>Polypodiopsida</taxon>
        <taxon>Polypodiidae</taxon>
        <taxon>Polypodiales</taxon>
        <taxon>Pteridineae</taxon>
        <taxon>Pteridaceae</taxon>
        <taxon>Vittarioideae</taxon>
        <taxon>Adiantum</taxon>
    </lineage>
</organism>
<proteinExistence type="predicted"/>
<reference evidence="1" key="1">
    <citation type="submission" date="2021-01" db="EMBL/GenBank/DDBJ databases">
        <title>Adiantum capillus-veneris genome.</title>
        <authorList>
            <person name="Fang Y."/>
            <person name="Liao Q."/>
        </authorList>
    </citation>
    <scope>NUCLEOTIDE SEQUENCE</scope>
    <source>
        <strain evidence="1">H3</strain>
        <tissue evidence="1">Leaf</tissue>
    </source>
</reference>
<evidence type="ECO:0000313" key="1">
    <source>
        <dbReference type="EMBL" id="KAI5081942.1"/>
    </source>
</evidence>
<name>A0A9D4VAI8_ADICA</name>
<gene>
    <name evidence="1" type="ORF">GOP47_0001685</name>
</gene>
<evidence type="ECO:0000313" key="2">
    <source>
        <dbReference type="Proteomes" id="UP000886520"/>
    </source>
</evidence>
<accession>A0A9D4VAI8</accession>
<protein>
    <submittedName>
        <fullName evidence="1">Uncharacterized protein</fullName>
    </submittedName>
</protein>
<dbReference type="AlphaFoldDB" id="A0A9D4VAI8"/>
<sequence length="94" mass="10564">MSSDIYKPGLAAFVDILMSKAAAFWQRCTTRHFLVCAGVGHRILKKNSIYGHAPLKCREREISLWLVMREHCRSTQTWAHVGASGCFLGQNELG</sequence>
<comment type="caution">
    <text evidence="1">The sequence shown here is derived from an EMBL/GenBank/DDBJ whole genome shotgun (WGS) entry which is preliminary data.</text>
</comment>
<dbReference type="EMBL" id="JABFUD020000003">
    <property type="protein sequence ID" value="KAI5081942.1"/>
    <property type="molecule type" value="Genomic_DNA"/>
</dbReference>
<keyword evidence="2" id="KW-1185">Reference proteome</keyword>
<dbReference type="Proteomes" id="UP000886520">
    <property type="component" value="Chromosome 2"/>
</dbReference>